<evidence type="ECO:0000313" key="1">
    <source>
        <dbReference type="EMBL" id="MBM6831055.1"/>
    </source>
</evidence>
<proteinExistence type="predicted"/>
<keyword evidence="2" id="KW-1185">Reference proteome</keyword>
<evidence type="ECO:0000313" key="2">
    <source>
        <dbReference type="Proteomes" id="UP000775500"/>
    </source>
</evidence>
<dbReference type="InterPro" id="IPR049215">
    <property type="entry name" value="DUF6809"/>
</dbReference>
<dbReference type="EMBL" id="JACJLU010000002">
    <property type="protein sequence ID" value="MBM6831055.1"/>
    <property type="molecule type" value="Genomic_DNA"/>
</dbReference>
<dbReference type="Proteomes" id="UP000775500">
    <property type="component" value="Unassembled WGS sequence"/>
</dbReference>
<gene>
    <name evidence="1" type="ORF">H5982_02885</name>
</gene>
<comment type="caution">
    <text evidence="1">The sequence shown here is derived from an EMBL/GenBank/DDBJ whole genome shotgun (WGS) entry which is preliminary data.</text>
</comment>
<dbReference type="Pfam" id="PF20648">
    <property type="entry name" value="DUF6809"/>
    <property type="match status" value="1"/>
</dbReference>
<accession>A0ABS2FNV2</accession>
<sequence length="102" mass="11351">MTNKILSDFFYGNIVPNEKQFDRNSEFGKAAAELVKEEEKLRAMLDEETLAILDKMILSQGTLTGMTAEGYFIDGFKTGFQLALAILYEGEKPFLKGVSEGS</sequence>
<reference evidence="1 2" key="1">
    <citation type="journal article" date="2021" name="Sci. Rep.">
        <title>The distribution of antibiotic resistance genes in chicken gut microbiota commensals.</title>
        <authorList>
            <person name="Juricova H."/>
            <person name="Matiasovicova J."/>
            <person name="Kubasova T."/>
            <person name="Cejkova D."/>
            <person name="Rychlik I."/>
        </authorList>
    </citation>
    <scope>NUCLEOTIDE SEQUENCE [LARGE SCALE GENOMIC DNA]</scope>
    <source>
        <strain evidence="1 2">An423</strain>
    </source>
</reference>
<organism evidence="1 2">
    <name type="scientific">Faecalicoccus acidiformans</name>
    <dbReference type="NCBI Taxonomy" id="915173"/>
    <lineage>
        <taxon>Bacteria</taxon>
        <taxon>Bacillati</taxon>
        <taxon>Bacillota</taxon>
        <taxon>Erysipelotrichia</taxon>
        <taxon>Erysipelotrichales</taxon>
        <taxon>Erysipelotrichaceae</taxon>
        <taxon>Faecalicoccus</taxon>
    </lineage>
</organism>
<dbReference type="RefSeq" id="WP_204685059.1">
    <property type="nucleotide sequence ID" value="NZ_JACJLU010000002.1"/>
</dbReference>
<name>A0ABS2FNV2_9FIRM</name>
<protein>
    <submittedName>
        <fullName evidence="1">Uncharacterized protein</fullName>
    </submittedName>
</protein>